<evidence type="ECO:0000313" key="1">
    <source>
        <dbReference type="EMBL" id="QWG25423.1"/>
    </source>
</evidence>
<accession>A0A975RZN9</accession>
<name>A0A975RZN9_9BRAD</name>
<evidence type="ECO:0000313" key="2">
    <source>
        <dbReference type="Proteomes" id="UP000676951"/>
    </source>
</evidence>
<dbReference type="AlphaFoldDB" id="A0A975RZN9"/>
<keyword evidence="2" id="KW-1185">Reference proteome</keyword>
<dbReference type="RefSeq" id="WP_215606159.1">
    <property type="nucleotide sequence ID" value="NZ_CP076136.1"/>
</dbReference>
<proteinExistence type="predicted"/>
<sequence>MTYITQERIQETGTERAFAGGAAVNNQVYDRSAPKSSVPRAGSVTCVTVTSTGPA</sequence>
<protein>
    <submittedName>
        <fullName evidence="1">Uncharacterized protein</fullName>
    </submittedName>
</protein>
<organism evidence="1 2">
    <name type="scientific">Bradyrhizobium sediminis</name>
    <dbReference type="NCBI Taxonomy" id="2840469"/>
    <lineage>
        <taxon>Bacteria</taxon>
        <taxon>Pseudomonadati</taxon>
        <taxon>Pseudomonadota</taxon>
        <taxon>Alphaproteobacteria</taxon>
        <taxon>Hyphomicrobiales</taxon>
        <taxon>Nitrobacteraceae</taxon>
        <taxon>Bradyrhizobium</taxon>
    </lineage>
</organism>
<reference evidence="1 2" key="1">
    <citation type="submission" date="2021-06" db="EMBL/GenBank/DDBJ databases">
        <title>Bradyrhizobium sp. S2-11-4 Genome sequencing.</title>
        <authorList>
            <person name="Jin L."/>
        </authorList>
    </citation>
    <scope>NUCLEOTIDE SEQUENCE [LARGE SCALE GENOMIC DNA]</scope>
    <source>
        <strain evidence="1 2">S2-11-4</strain>
    </source>
</reference>
<dbReference type="Proteomes" id="UP000676951">
    <property type="component" value="Chromosome"/>
</dbReference>
<dbReference type="EMBL" id="CP076136">
    <property type="protein sequence ID" value="QWG25423.1"/>
    <property type="molecule type" value="Genomic_DNA"/>
</dbReference>
<gene>
    <name evidence="1" type="ORF">KMZ93_11365</name>
</gene>